<protein>
    <submittedName>
        <fullName evidence="3">2-keto-4-pentenoate hydratase</fullName>
    </submittedName>
</protein>
<sequence>MKLATLKRGGRDGTLVVVSRDLTRCQPVAAIAKTLQAALDDWDAVVDDLELVYDLLNHGRVGKFGRHVLPFDPAQCHSPLPRAYQWADGSAYINHVELVRRARGAELPESFQTDPLMYQGGSDSFIGPRDDIVAASEDWGIDFEAEVAVVTGDVPLGASPDECALKIRLLMLVNDVSLRNLIPAELAKGFGFFQSKPASAFSPVAVTPDELDMAWHDGRVHLPLRVTHNGQLFGCPNTGVDMTFSFPQLIAHVAKTRELEAGSIIGSGTVSNRQGGLHGSSIENGGVGYCCLAEVRTYETIEAGAPKTPFMRFGDRVRIEMLTARGEDVFGAIEQTVVPLDR</sequence>
<dbReference type="Pfam" id="PF01557">
    <property type="entry name" value="FAA_hydrolase"/>
    <property type="match status" value="1"/>
</dbReference>
<dbReference type="InterPro" id="IPR041072">
    <property type="entry name" value="FAA_hydro_N"/>
</dbReference>
<accession>A0ABX1N021</accession>
<name>A0ABX1N021_9RHOO</name>
<dbReference type="InterPro" id="IPR011234">
    <property type="entry name" value="Fumarylacetoacetase-like_C"/>
</dbReference>
<dbReference type="Proteomes" id="UP000601990">
    <property type="component" value="Unassembled WGS sequence"/>
</dbReference>
<dbReference type="PANTHER" id="PTHR43211">
    <property type="entry name" value="FUMARYLACETOACETATE HYDROLASE"/>
    <property type="match status" value="1"/>
</dbReference>
<dbReference type="Pfam" id="PF18288">
    <property type="entry name" value="FAA_hydro_N_2"/>
    <property type="match status" value="1"/>
</dbReference>
<proteinExistence type="predicted"/>
<evidence type="ECO:0000313" key="3">
    <source>
        <dbReference type="EMBL" id="NMF92965.1"/>
    </source>
</evidence>
<dbReference type="Gene3D" id="3.90.850.10">
    <property type="entry name" value="Fumarylacetoacetase-like, C-terminal domain"/>
    <property type="match status" value="1"/>
</dbReference>
<keyword evidence="4" id="KW-1185">Reference proteome</keyword>
<evidence type="ECO:0000259" key="1">
    <source>
        <dbReference type="Pfam" id="PF01557"/>
    </source>
</evidence>
<dbReference type="PANTHER" id="PTHR43211:SF1">
    <property type="entry name" value="BLL6422 PROTEIN"/>
    <property type="match status" value="1"/>
</dbReference>
<organism evidence="3 4">
    <name type="scientific">Aromatoleum buckelii</name>
    <dbReference type="NCBI Taxonomy" id="200254"/>
    <lineage>
        <taxon>Bacteria</taxon>
        <taxon>Pseudomonadati</taxon>
        <taxon>Pseudomonadota</taxon>
        <taxon>Betaproteobacteria</taxon>
        <taxon>Rhodocyclales</taxon>
        <taxon>Rhodocyclaceae</taxon>
        <taxon>Aromatoleum</taxon>
    </lineage>
</organism>
<gene>
    <name evidence="3" type="ORF">GO608_06455</name>
</gene>
<dbReference type="EMBL" id="WTVH01000009">
    <property type="protein sequence ID" value="NMF92965.1"/>
    <property type="molecule type" value="Genomic_DNA"/>
</dbReference>
<evidence type="ECO:0000313" key="4">
    <source>
        <dbReference type="Proteomes" id="UP000601990"/>
    </source>
</evidence>
<evidence type="ECO:0000259" key="2">
    <source>
        <dbReference type="Pfam" id="PF18288"/>
    </source>
</evidence>
<dbReference type="InterPro" id="IPR036663">
    <property type="entry name" value="Fumarylacetoacetase_C_sf"/>
</dbReference>
<feature type="domain" description="Fumarylacetoacetase-like C-terminal" evidence="1">
    <location>
        <begin position="86"/>
        <end position="338"/>
    </location>
</feature>
<feature type="domain" description="Fumarylacetoacetase N-terminal" evidence="2">
    <location>
        <begin position="1"/>
        <end position="82"/>
    </location>
</feature>
<dbReference type="SUPFAM" id="SSF56529">
    <property type="entry name" value="FAH"/>
    <property type="match status" value="1"/>
</dbReference>
<reference evidence="3" key="1">
    <citation type="submission" date="2019-12" db="EMBL/GenBank/DDBJ databases">
        <title>Comparative genomics gives insights into the taxonomy of the Azoarcus-Aromatoleum group and reveals separate origins of nif in the plant-associated Azoarcus and non-plant-associated Aromatoleum sub-groups.</title>
        <authorList>
            <person name="Lafos M."/>
            <person name="Maluk M."/>
            <person name="Batista M."/>
            <person name="Junghare M."/>
            <person name="Carmona M."/>
            <person name="Faoro H."/>
            <person name="Cruz L.M."/>
            <person name="Battistoni F."/>
            <person name="De Souza E."/>
            <person name="Pedrosa F."/>
            <person name="Chen W.-M."/>
            <person name="Poole P.S."/>
            <person name="Dixon R.A."/>
            <person name="James E.K."/>
        </authorList>
    </citation>
    <scope>NUCLEOTIDE SEQUENCE</scope>
    <source>
        <strain evidence="3">U120</strain>
    </source>
</reference>
<comment type="caution">
    <text evidence="3">The sequence shown here is derived from an EMBL/GenBank/DDBJ whole genome shotgun (WGS) entry which is preliminary data.</text>
</comment>
<dbReference type="RefSeq" id="WP_169198255.1">
    <property type="nucleotide sequence ID" value="NZ_WTVH02000008.1"/>
</dbReference>